<feature type="region of interest" description="Disordered" evidence="2">
    <location>
        <begin position="46"/>
        <end position="84"/>
    </location>
</feature>
<dbReference type="AlphaFoldDB" id="A0A0F7V892"/>
<organism evidence="3">
    <name type="scientific">Toxoplasma gondii (strain ATCC 50861 / VEG)</name>
    <dbReference type="NCBI Taxonomy" id="432359"/>
    <lineage>
        <taxon>Eukaryota</taxon>
        <taxon>Sar</taxon>
        <taxon>Alveolata</taxon>
        <taxon>Apicomplexa</taxon>
        <taxon>Conoidasida</taxon>
        <taxon>Coccidia</taxon>
        <taxon>Eucoccidiorida</taxon>
        <taxon>Eimeriorina</taxon>
        <taxon>Sarcocystidae</taxon>
        <taxon>Toxoplasma</taxon>
    </lineage>
</organism>
<feature type="coiled-coil region" evidence="1">
    <location>
        <begin position="526"/>
        <end position="610"/>
    </location>
</feature>
<reference evidence="3" key="1">
    <citation type="journal article" date="2015" name="PLoS ONE">
        <title>Comprehensive Evaluation of Toxoplasma gondii VEG and Neospora caninum LIV Genomes with Tachyzoite Stage Transcriptome and Proteome Defines Novel Transcript Features.</title>
        <authorList>
            <person name="Ramaprasad A."/>
            <person name="Mourier T."/>
            <person name="Naeem R."/>
            <person name="Malas T.B."/>
            <person name="Moussa E."/>
            <person name="Panigrahi A."/>
            <person name="Vermont S.J."/>
            <person name="Otto T.D."/>
            <person name="Wastling J."/>
            <person name="Pain A."/>
        </authorList>
    </citation>
    <scope>NUCLEOTIDE SEQUENCE</scope>
    <source>
        <strain evidence="3">VEG</strain>
    </source>
</reference>
<proteinExistence type="predicted"/>
<feature type="compositionally biased region" description="Polar residues" evidence="2">
    <location>
        <begin position="266"/>
        <end position="277"/>
    </location>
</feature>
<feature type="compositionally biased region" description="Polar residues" evidence="2">
    <location>
        <begin position="177"/>
        <end position="204"/>
    </location>
</feature>
<feature type="region of interest" description="Disordered" evidence="2">
    <location>
        <begin position="141"/>
        <end position="213"/>
    </location>
</feature>
<dbReference type="EMBL" id="LN714500">
    <property type="protein sequence ID" value="CEL76977.1"/>
    <property type="molecule type" value="Genomic_DNA"/>
</dbReference>
<feature type="region of interest" description="Disordered" evidence="2">
    <location>
        <begin position="251"/>
        <end position="282"/>
    </location>
</feature>
<evidence type="ECO:0000256" key="2">
    <source>
        <dbReference type="SAM" id="MobiDB-lite"/>
    </source>
</evidence>
<gene>
    <name evidence="3" type="ORF">BN1205_060045</name>
</gene>
<feature type="compositionally biased region" description="Polar residues" evidence="2">
    <location>
        <begin position="858"/>
        <end position="873"/>
    </location>
</feature>
<feature type="region of interest" description="Disordered" evidence="2">
    <location>
        <begin position="858"/>
        <end position="884"/>
    </location>
</feature>
<feature type="region of interest" description="Disordered" evidence="2">
    <location>
        <begin position="1"/>
        <end position="22"/>
    </location>
</feature>
<feature type="coiled-coil region" evidence="1">
    <location>
        <begin position="822"/>
        <end position="849"/>
    </location>
</feature>
<sequence>MNGTDGHGSPEFGADGHSRLIGGDFETETRHAHQSQSENIKGQQLDLPGELQGHHGHSIHRQIPSRTCASERSKSSNHLHQRTSSEACDAFPNAYSRDQICCRSGEASPFRGTEGYEELNCAQRFFCPTFSCALPNEGSNNLGIDQATDPQTESGAETPSTPPANYENNSCHDKHSSASSQKPGSRGSSATPVSTPASGFSSSESAERDAGAFAESSDEDAFFGVVGGSVPGKHYRCVVLRRAIETMPTDTTLRSEINDRDDGRSSGASICEATSTSRDADRDLAETLTKPSFPFQNLCEKNIRLNLFEDHQERYVDDVCLDQSGRSLEIFPNSTTDYDDWALHHRELPRQSFSNIVANAHPPNEKVSQEVQTRLPERGSNASVQISKATADVKTQTKRADRCQRGVQCGLTKKLASFAYEELVNQHRQVQYQLETTVATVRVLSEQLRDAQRHKQSGLQRLEESLLFAEELQGLLEKRTSALSTVRADLEEQKETLQRRTAEQQTFARIQQSEKENTDREHHLVVSALQAQLKHTVAQLEQAEEEKRLEVSREVRKTLAAKEHAEKLDQQYTAELRHLQARYKEGDEAIKQAREEINFLRGELRERESQHARALHDTELQKDAERVHLEATQMATTLSIERELLHRSLELDRLRAKLVRFEQRLNSAQKEHLLEVQGLNQSHQEKLQQMLLEHRRALDSQERYAQQLREMVAMGKEDLASEKEFQRQLWTDKTARLQSDLEQANARDRQSAKTIAALKLSAESYKKLAGELQSELQDKIARGHHREAELAILRCDREELLHTLQTSAAEYRAFREEATMMKMKLLSAIDDKEETLRQAEARLVDELTVLQADMAQPAANSESCTHATAQATRESNRGPVSRRKKTRLRRRTWRLCHHYIMCT</sequence>
<protein>
    <submittedName>
        <fullName evidence="3">Uncharacterized protein</fullName>
    </submittedName>
</protein>
<accession>A0A0F7V892</accession>
<evidence type="ECO:0000256" key="1">
    <source>
        <dbReference type="SAM" id="Coils"/>
    </source>
</evidence>
<keyword evidence="1" id="KW-0175">Coiled coil</keyword>
<name>A0A0F7V892_TOXGV</name>
<feature type="compositionally biased region" description="Polar residues" evidence="2">
    <location>
        <begin position="141"/>
        <end position="159"/>
    </location>
</feature>
<evidence type="ECO:0000313" key="3">
    <source>
        <dbReference type="EMBL" id="CEL76977.1"/>
    </source>
</evidence>